<reference evidence="1 2" key="1">
    <citation type="submission" date="2020-08" db="EMBL/GenBank/DDBJ databases">
        <authorList>
            <person name="Koutsovoulos G."/>
            <person name="Danchin GJ E."/>
        </authorList>
    </citation>
    <scope>NUCLEOTIDE SEQUENCE [LARGE SCALE GENOMIC DNA]</scope>
</reference>
<dbReference type="AlphaFoldDB" id="A0A6V7W6Q4"/>
<dbReference type="PANTHER" id="PTHR43434:SF22">
    <property type="entry name" value="PHOSPHOGLYCOLATE PHOSPHATASE"/>
    <property type="match status" value="1"/>
</dbReference>
<dbReference type="OrthoDB" id="269227at2759"/>
<dbReference type="InterPro" id="IPR036412">
    <property type="entry name" value="HAD-like_sf"/>
</dbReference>
<gene>
    <name evidence="1" type="ORF">MENT_LOCUS35112</name>
</gene>
<sequence>MCGLFRHSLETLCRLSNIRNGIATTSGFFSMASTKQKYWPPRPSLNRNNVPQLNVLPVNMKKGKANIDDQILINHKQQSNKHSLVIFDKDGTLICFQSMWVPWTKETVKNLCEASKLEIADEVYSLLGYCPIQERVRSGLLAHGTMQQIRERIKALLIECGMEEEEAFEMVSDSVTDCNTSCPTTLKQIHDLRALFSGLKELGLKIAICTADSRIGTETSLKSLCLERFVDFVMCGDDVGSKPKPNPHNALHICRELGVDPREALMVGDTAADMGMGRQANVGTTVGVLSGVGDVSELSPNADHILPNVGCLLPVLLGEQTEVMQS</sequence>
<evidence type="ECO:0000313" key="2">
    <source>
        <dbReference type="Proteomes" id="UP000580250"/>
    </source>
</evidence>
<dbReference type="Proteomes" id="UP000580250">
    <property type="component" value="Unassembled WGS sequence"/>
</dbReference>
<protein>
    <submittedName>
        <fullName evidence="1">Uncharacterized protein</fullName>
    </submittedName>
</protein>
<comment type="caution">
    <text evidence="1">The sequence shown here is derived from an EMBL/GenBank/DDBJ whole genome shotgun (WGS) entry which is preliminary data.</text>
</comment>
<dbReference type="SFLD" id="SFLDS00003">
    <property type="entry name" value="Haloacid_Dehalogenase"/>
    <property type="match status" value="1"/>
</dbReference>
<dbReference type="GO" id="GO:0008967">
    <property type="term" value="F:phosphoglycolate phosphatase activity"/>
    <property type="evidence" value="ECO:0007669"/>
    <property type="project" value="TreeGrafter"/>
</dbReference>
<dbReference type="EMBL" id="CAJEWN010000446">
    <property type="protein sequence ID" value="CAD2182865.1"/>
    <property type="molecule type" value="Genomic_DNA"/>
</dbReference>
<dbReference type="InterPro" id="IPR023198">
    <property type="entry name" value="PGP-like_dom2"/>
</dbReference>
<dbReference type="InterPro" id="IPR023214">
    <property type="entry name" value="HAD_sf"/>
</dbReference>
<dbReference type="Gene3D" id="1.10.150.240">
    <property type="entry name" value="Putative phosphatase, domain 2"/>
    <property type="match status" value="1"/>
</dbReference>
<dbReference type="InterPro" id="IPR050155">
    <property type="entry name" value="HAD-like_hydrolase_sf"/>
</dbReference>
<dbReference type="GO" id="GO:0006281">
    <property type="term" value="P:DNA repair"/>
    <property type="evidence" value="ECO:0007669"/>
    <property type="project" value="TreeGrafter"/>
</dbReference>
<proteinExistence type="predicted"/>
<dbReference type="InterPro" id="IPR006439">
    <property type="entry name" value="HAD-SF_hydro_IA"/>
</dbReference>
<dbReference type="PANTHER" id="PTHR43434">
    <property type="entry name" value="PHOSPHOGLYCOLATE PHOSPHATASE"/>
    <property type="match status" value="1"/>
</dbReference>
<dbReference type="NCBIfam" id="TIGR01549">
    <property type="entry name" value="HAD-SF-IA-v1"/>
    <property type="match status" value="1"/>
</dbReference>
<dbReference type="SUPFAM" id="SSF56784">
    <property type="entry name" value="HAD-like"/>
    <property type="match status" value="1"/>
</dbReference>
<dbReference type="Pfam" id="PF00702">
    <property type="entry name" value="Hydrolase"/>
    <property type="match status" value="1"/>
</dbReference>
<accession>A0A6V7W6Q4</accession>
<dbReference type="SFLD" id="SFLDG01129">
    <property type="entry name" value="C1.5:_HAD__Beta-PGM__Phosphata"/>
    <property type="match status" value="1"/>
</dbReference>
<evidence type="ECO:0000313" key="1">
    <source>
        <dbReference type="EMBL" id="CAD2182865.1"/>
    </source>
</evidence>
<dbReference type="Gene3D" id="3.40.50.1000">
    <property type="entry name" value="HAD superfamily/HAD-like"/>
    <property type="match status" value="1"/>
</dbReference>
<organism evidence="1 2">
    <name type="scientific">Meloidogyne enterolobii</name>
    <name type="common">Root-knot nematode worm</name>
    <name type="synonym">Meloidogyne mayaguensis</name>
    <dbReference type="NCBI Taxonomy" id="390850"/>
    <lineage>
        <taxon>Eukaryota</taxon>
        <taxon>Metazoa</taxon>
        <taxon>Ecdysozoa</taxon>
        <taxon>Nematoda</taxon>
        <taxon>Chromadorea</taxon>
        <taxon>Rhabditida</taxon>
        <taxon>Tylenchina</taxon>
        <taxon>Tylenchomorpha</taxon>
        <taxon>Tylenchoidea</taxon>
        <taxon>Meloidogynidae</taxon>
        <taxon>Meloidogyninae</taxon>
        <taxon>Meloidogyne</taxon>
    </lineage>
</organism>
<name>A0A6V7W6Q4_MELEN</name>